<evidence type="ECO:0000313" key="1">
    <source>
        <dbReference type="EMBL" id="MBB3862631.1"/>
    </source>
</evidence>
<sequence>MNGWQVLAHPINVPNVALCGENCPNRTLGEPGRSHMDWMLNANQALAA</sequence>
<organism evidence="1 2">
    <name type="scientific">Novosphingobium hassiacum</name>
    <dbReference type="NCBI Taxonomy" id="173676"/>
    <lineage>
        <taxon>Bacteria</taxon>
        <taxon>Pseudomonadati</taxon>
        <taxon>Pseudomonadota</taxon>
        <taxon>Alphaproteobacteria</taxon>
        <taxon>Sphingomonadales</taxon>
        <taxon>Sphingomonadaceae</taxon>
        <taxon>Novosphingobium</taxon>
    </lineage>
</organism>
<proteinExistence type="predicted"/>
<dbReference type="Proteomes" id="UP000562395">
    <property type="component" value="Unassembled WGS sequence"/>
</dbReference>
<protein>
    <submittedName>
        <fullName evidence="1">Uncharacterized protein</fullName>
    </submittedName>
</protein>
<gene>
    <name evidence="1" type="ORF">GGQ88_003933</name>
</gene>
<name>A0A7W6A013_9SPHN</name>
<accession>A0A7W6A013</accession>
<dbReference type="EMBL" id="JACICY010000018">
    <property type="protein sequence ID" value="MBB3862631.1"/>
    <property type="molecule type" value="Genomic_DNA"/>
</dbReference>
<keyword evidence="2" id="KW-1185">Reference proteome</keyword>
<evidence type="ECO:0000313" key="2">
    <source>
        <dbReference type="Proteomes" id="UP000562395"/>
    </source>
</evidence>
<comment type="caution">
    <text evidence="1">The sequence shown here is derived from an EMBL/GenBank/DDBJ whole genome shotgun (WGS) entry which is preliminary data.</text>
</comment>
<reference evidence="1 2" key="1">
    <citation type="submission" date="2020-08" db="EMBL/GenBank/DDBJ databases">
        <title>Genomic Encyclopedia of Type Strains, Phase IV (KMG-IV): sequencing the most valuable type-strain genomes for metagenomic binning, comparative biology and taxonomic classification.</title>
        <authorList>
            <person name="Goeker M."/>
        </authorList>
    </citation>
    <scope>NUCLEOTIDE SEQUENCE [LARGE SCALE GENOMIC DNA]</scope>
    <source>
        <strain evidence="1 2">DSM 14552</strain>
    </source>
</reference>
<dbReference type="AlphaFoldDB" id="A0A7W6A013"/>